<proteinExistence type="predicted"/>
<sequence length="381" mass="42718">MLSIIKSCLLHSIKDRKNLIFLLVFPIFLVILLGNLLSGAYFTSGTDLKPITVSYVDSSNDNTKKIFDTFKDVTSQKSSTLKINFVKINSLDEGKKKVRIDKQMLLHLNGDKIDFYSNDQSIVKSSFVFSTIKAISNKYNAVTEMFKINPAKAGQIMKSDSEQKYFNFKTIPSKSIPNAMSYYGIAEIGLMIFYFIQIPILYIQTSRKINIQDRIIIAGISPTKYYLGCFIGFSIYAFCSSMLSAIACKYLANVNYGSNLFLLPLATLPFVGIIIGIGTLCATIFKDKDKSQALYTIINLAIIILNFLGGGYVVMDGDMGPVLNILTNMSPLRWFNKSLFRSIYASDNSVLIQWLIIGGAATAILMLLIYIFGKREERCYE</sequence>
<evidence type="ECO:0000313" key="1">
    <source>
        <dbReference type="EMBL" id="GKX67223.1"/>
    </source>
</evidence>
<name>A0ACB5RD83_9CLOT</name>
<accession>A0ACB5RD83</accession>
<protein>
    <submittedName>
        <fullName evidence="1">Uncharacterized protein</fullName>
    </submittedName>
</protein>
<reference evidence="1" key="1">
    <citation type="journal article" date="2025" name="Int. J. Syst. Evol. Microbiol.">
        <title>Inconstantimicrobium mannanitabidum sp. nov., a novel member of the family Clostridiaceae isolated from anoxic soil under the treatment of reductive soil disinfestation.</title>
        <authorList>
            <person name="Ueki A."/>
            <person name="Tonouchi A."/>
            <person name="Honma S."/>
            <person name="Kaku N."/>
            <person name="Ueki K."/>
        </authorList>
    </citation>
    <scope>NUCLEOTIDE SEQUENCE</scope>
    <source>
        <strain evidence="1">TW13</strain>
    </source>
</reference>
<gene>
    <name evidence="1" type="ORF">rsdtw13_24810</name>
</gene>
<dbReference type="EMBL" id="BROD01000001">
    <property type="protein sequence ID" value="GKX67223.1"/>
    <property type="molecule type" value="Genomic_DNA"/>
</dbReference>
<evidence type="ECO:0000313" key="2">
    <source>
        <dbReference type="Proteomes" id="UP001058074"/>
    </source>
</evidence>
<keyword evidence="2" id="KW-1185">Reference proteome</keyword>
<comment type="caution">
    <text evidence="1">The sequence shown here is derived from an EMBL/GenBank/DDBJ whole genome shotgun (WGS) entry which is preliminary data.</text>
</comment>
<organism evidence="1 2">
    <name type="scientific">Inconstantimicrobium mannanitabidum</name>
    <dbReference type="NCBI Taxonomy" id="1604901"/>
    <lineage>
        <taxon>Bacteria</taxon>
        <taxon>Bacillati</taxon>
        <taxon>Bacillota</taxon>
        <taxon>Clostridia</taxon>
        <taxon>Eubacteriales</taxon>
        <taxon>Clostridiaceae</taxon>
        <taxon>Inconstantimicrobium</taxon>
    </lineage>
</organism>
<dbReference type="Proteomes" id="UP001058074">
    <property type="component" value="Unassembled WGS sequence"/>
</dbReference>